<dbReference type="EMBL" id="KN550087">
    <property type="protein sequence ID" value="KHJ95081.1"/>
    <property type="molecule type" value="Genomic_DNA"/>
</dbReference>
<dbReference type="AlphaFoldDB" id="A0A0B1TG62"/>
<name>A0A0B1TG62_OESDE</name>
<protein>
    <submittedName>
        <fullName evidence="1">Uncharacterized protein</fullName>
    </submittedName>
</protein>
<proteinExistence type="predicted"/>
<dbReference type="Proteomes" id="UP000053660">
    <property type="component" value="Unassembled WGS sequence"/>
</dbReference>
<organism evidence="1 2">
    <name type="scientific">Oesophagostomum dentatum</name>
    <name type="common">Nodular worm</name>
    <dbReference type="NCBI Taxonomy" id="61180"/>
    <lineage>
        <taxon>Eukaryota</taxon>
        <taxon>Metazoa</taxon>
        <taxon>Ecdysozoa</taxon>
        <taxon>Nematoda</taxon>
        <taxon>Chromadorea</taxon>
        <taxon>Rhabditida</taxon>
        <taxon>Rhabditina</taxon>
        <taxon>Rhabditomorpha</taxon>
        <taxon>Strongyloidea</taxon>
        <taxon>Strongylidae</taxon>
        <taxon>Oesophagostomum</taxon>
    </lineage>
</organism>
<gene>
    <name evidence="1" type="ORF">OESDEN_04979</name>
</gene>
<keyword evidence="2" id="KW-1185">Reference proteome</keyword>
<sequence>MYELRPTTALAFIKTTQLPFPVYTFVCHRGSVNVSLLSIPHEGKDTIDKKGVSYTQANVLLLILNITAFNILL</sequence>
<accession>A0A0B1TG62</accession>
<evidence type="ECO:0000313" key="1">
    <source>
        <dbReference type="EMBL" id="KHJ95081.1"/>
    </source>
</evidence>
<evidence type="ECO:0000313" key="2">
    <source>
        <dbReference type="Proteomes" id="UP000053660"/>
    </source>
</evidence>
<reference evidence="1 2" key="1">
    <citation type="submission" date="2014-03" db="EMBL/GenBank/DDBJ databases">
        <title>Draft genome of the hookworm Oesophagostomum dentatum.</title>
        <authorList>
            <person name="Mitreva M."/>
        </authorList>
    </citation>
    <scope>NUCLEOTIDE SEQUENCE [LARGE SCALE GENOMIC DNA]</scope>
    <source>
        <strain evidence="1 2">OD-Hann</strain>
    </source>
</reference>